<dbReference type="CDD" id="cd05793">
    <property type="entry name" value="S1_IF1A"/>
    <property type="match status" value="1"/>
</dbReference>
<evidence type="ECO:0000256" key="2">
    <source>
        <dbReference type="SAM" id="MobiDB-lite"/>
    </source>
</evidence>
<dbReference type="InterPro" id="IPR001253">
    <property type="entry name" value="TIF_eIF-1A"/>
</dbReference>
<evidence type="ECO:0000259" key="3">
    <source>
        <dbReference type="PROSITE" id="PS50832"/>
    </source>
</evidence>
<feature type="domain" description="S1-like" evidence="3">
    <location>
        <begin position="21"/>
        <end position="95"/>
    </location>
</feature>
<evidence type="ECO:0000256" key="1">
    <source>
        <dbReference type="PROSITE-ProRule" id="PRU00181"/>
    </source>
</evidence>
<comment type="caution">
    <text evidence="4">The sequence shown here is derived from an EMBL/GenBank/DDBJ whole genome shotgun (WGS) entry which is preliminary data.</text>
</comment>
<dbReference type="OrthoDB" id="274995at2759"/>
<name>A0A6V7WAC7_MELEN</name>
<dbReference type="PANTHER" id="PTHR21668">
    <property type="entry name" value="EIF-1A"/>
    <property type="match status" value="1"/>
</dbReference>
<feature type="region of interest" description="Disordered" evidence="2">
    <location>
        <begin position="138"/>
        <end position="169"/>
    </location>
</feature>
<dbReference type="AlphaFoldDB" id="A0A6V7WAC7"/>
<dbReference type="PROSITE" id="PS50832">
    <property type="entry name" value="S1_IF1_TYPE"/>
    <property type="match status" value="1"/>
</dbReference>
<organism evidence="4 5">
    <name type="scientific">Meloidogyne enterolobii</name>
    <name type="common">Root-knot nematode worm</name>
    <name type="synonym">Meloidogyne mayaguensis</name>
    <dbReference type="NCBI Taxonomy" id="390850"/>
    <lineage>
        <taxon>Eukaryota</taxon>
        <taxon>Metazoa</taxon>
        <taxon>Ecdysozoa</taxon>
        <taxon>Nematoda</taxon>
        <taxon>Chromadorea</taxon>
        <taxon>Rhabditida</taxon>
        <taxon>Tylenchina</taxon>
        <taxon>Tylenchomorpha</taxon>
        <taxon>Tylenchoidea</taxon>
        <taxon>Meloidogynidae</taxon>
        <taxon>Meloidogyninae</taxon>
        <taxon>Meloidogyne</taxon>
    </lineage>
</organism>
<reference evidence="4 5" key="1">
    <citation type="submission" date="2020-08" db="EMBL/GenBank/DDBJ databases">
        <authorList>
            <person name="Koutsovoulos G."/>
            <person name="Danchin GJ E."/>
        </authorList>
    </citation>
    <scope>NUCLEOTIDE SEQUENCE [LARGE SCALE GENOMIC DNA]</scope>
</reference>
<dbReference type="SMART" id="SM00652">
    <property type="entry name" value="eIF1a"/>
    <property type="match status" value="1"/>
</dbReference>
<dbReference type="Proteomes" id="UP000580250">
    <property type="component" value="Unassembled WGS sequence"/>
</dbReference>
<dbReference type="Gene3D" id="2.40.50.140">
    <property type="entry name" value="Nucleic acid-binding proteins"/>
    <property type="match status" value="1"/>
</dbReference>
<feature type="compositionally biased region" description="Acidic residues" evidence="2">
    <location>
        <begin position="145"/>
        <end position="157"/>
    </location>
</feature>
<proteinExistence type="inferred from homology"/>
<keyword evidence="1" id="KW-0648">Protein biosynthesis</keyword>
<dbReference type="Pfam" id="PF01176">
    <property type="entry name" value="eIF-1a"/>
    <property type="match status" value="1"/>
</dbReference>
<dbReference type="GO" id="GO:0003723">
    <property type="term" value="F:RNA binding"/>
    <property type="evidence" value="ECO:0007669"/>
    <property type="project" value="InterPro"/>
</dbReference>
<evidence type="ECO:0000313" key="4">
    <source>
        <dbReference type="EMBL" id="CAD2184029.1"/>
    </source>
</evidence>
<gene>
    <name evidence="4" type="ORF">MENT_LOCUS36359</name>
</gene>
<dbReference type="InterPro" id="IPR006196">
    <property type="entry name" value="RNA-binding_domain_S1_IF1"/>
</dbReference>
<dbReference type="EMBL" id="CAJEWN010000488">
    <property type="protein sequence ID" value="CAD2184029.1"/>
    <property type="molecule type" value="Genomic_DNA"/>
</dbReference>
<sequence length="169" mass="19836">MPKYLRRKCEKKRGDKNKFGERKLIEKDGDNQVYGQVQKLLGNCRLMAFCFDGKDRLCRIRGSLRKITWINVGDIVLIGLREYQDNMGDVILKYTQDEVRALRESGQISESVKVNDKDVEILFENKDKNEEITVMPQMRKFSISESEEETDEEEIDEEGKANYVEEEEK</sequence>
<evidence type="ECO:0000313" key="5">
    <source>
        <dbReference type="Proteomes" id="UP000580250"/>
    </source>
</evidence>
<dbReference type="InterPro" id="IPR012340">
    <property type="entry name" value="NA-bd_OB-fold"/>
</dbReference>
<dbReference type="GO" id="GO:0003743">
    <property type="term" value="F:translation initiation factor activity"/>
    <property type="evidence" value="ECO:0007669"/>
    <property type="project" value="UniProtKB-UniRule"/>
</dbReference>
<dbReference type="SUPFAM" id="SSF50249">
    <property type="entry name" value="Nucleic acid-binding proteins"/>
    <property type="match status" value="1"/>
</dbReference>
<dbReference type="HAMAP" id="MF_00216">
    <property type="entry name" value="aIF_1A"/>
    <property type="match status" value="1"/>
</dbReference>
<protein>
    <recommendedName>
        <fullName evidence="3">S1-like domain-containing protein</fullName>
    </recommendedName>
</protein>
<accession>A0A6V7WAC7</accession>
<keyword evidence="1" id="KW-0396">Initiation factor</keyword>